<dbReference type="GO" id="GO:0005694">
    <property type="term" value="C:chromosome"/>
    <property type="evidence" value="ECO:0007669"/>
    <property type="project" value="TreeGrafter"/>
</dbReference>
<evidence type="ECO:0000256" key="1">
    <source>
        <dbReference type="ARBA" id="ARBA00006295"/>
    </source>
</evidence>
<dbReference type="Pfam" id="PF17762">
    <property type="entry name" value="HTH_ParB"/>
    <property type="match status" value="1"/>
</dbReference>
<dbReference type="EMBL" id="CP033230">
    <property type="protein sequence ID" value="AYO77305.1"/>
    <property type="molecule type" value="Genomic_DNA"/>
</dbReference>
<dbReference type="SUPFAM" id="SSF110849">
    <property type="entry name" value="ParB/Sulfiredoxin"/>
    <property type="match status" value="1"/>
</dbReference>
<feature type="domain" description="ParB-like N-terminal" evidence="3">
    <location>
        <begin position="8"/>
        <end position="106"/>
    </location>
</feature>
<reference evidence="4 5" key="1">
    <citation type="submission" date="2018-10" db="EMBL/GenBank/DDBJ databases">
        <title>Characterization and genome analysis of a novel bacterium Sphingobium yanoikuyae SJTF8 capable of degrading PAHs.</title>
        <authorList>
            <person name="Yin C."/>
            <person name="Xiong W."/>
            <person name="Liang R."/>
        </authorList>
    </citation>
    <scope>NUCLEOTIDE SEQUENCE [LARGE SCALE GENOMIC DNA]</scope>
    <source>
        <strain evidence="4 5">SJTF8</strain>
    </source>
</reference>
<dbReference type="SMART" id="SM00470">
    <property type="entry name" value="ParB"/>
    <property type="match status" value="1"/>
</dbReference>
<sequence length="668" mass="73036">MSQALPDIQVPASKLSIAPSNVRKRTDPGADSELKASILARGIIQNLIGLPVARKKGEYQITAGGRRLTQLKALINEGKLPADYPVMVKLLSNRNDAAEISLVENFNRLNMSPAEECRAFQTIIETEKKSPADVAIRFGLTERFVLGRLRLAGLADPVFDALADGTITLDVAKAYGSITDTARQAAVFEELADGYYATNCAEIRRRLSSGFYRGNDPKAMLIGRDAYLAAGGRIDGDLFSDNASENWIDSDIVETLAQERLEAAAADLRSTEGFGELRVVCHSRIPYMETIGLDPVEGEPAELTPEEEDRQRAIEVELETIAENADEDGYSDEEIERIEALEAEYQGLTERPLVLGADQKAASLAYLVIGDDGTPRLHEQIYAIPQPEPEIDGDADIESEEDHESADEPVDEASGRSPISQKLAEELALMKTEILRVHVASDPHFALDLGAFIMADAAVAYRYDMPSDLRATVPSSRVGNFESDTPAAESWDELQASLDRSWIDAGGICERYDAFCALADTARAAWLGWAVARTLHAVPAGERSAMLIDHLGTKLDIDVAQWWRPTARRYFDRVAKPTILDHFHEVGGAELRSRYSGSKKHDLALSAEKLFSGQIIVEADIKDRAMQWLPDAMRFGLPEDPASLDGEAQSPNGEPASADQQSDLPEAA</sequence>
<dbReference type="Gene3D" id="1.10.10.2830">
    <property type="match status" value="1"/>
</dbReference>
<dbReference type="GO" id="GO:0003677">
    <property type="term" value="F:DNA binding"/>
    <property type="evidence" value="ECO:0007669"/>
    <property type="project" value="InterPro"/>
</dbReference>
<dbReference type="PANTHER" id="PTHR33375:SF7">
    <property type="entry name" value="CHROMOSOME 2-PARTITIONING PROTEIN PARB-RELATED"/>
    <property type="match status" value="1"/>
</dbReference>
<dbReference type="InterPro" id="IPR003115">
    <property type="entry name" value="ParB_N"/>
</dbReference>
<dbReference type="Gene3D" id="3.90.1530.30">
    <property type="match status" value="1"/>
</dbReference>
<evidence type="ECO:0000313" key="5">
    <source>
        <dbReference type="Proteomes" id="UP000280708"/>
    </source>
</evidence>
<dbReference type="Proteomes" id="UP000280708">
    <property type="component" value="Chromosome"/>
</dbReference>
<proteinExistence type="inferred from homology"/>
<name>A0A3G2UR33_SPHYA</name>
<accession>A0A3G2UR33</accession>
<dbReference type="InterPro" id="IPR041468">
    <property type="entry name" value="HTH_ParB/Spo0J"/>
</dbReference>
<dbReference type="InterPro" id="IPR050336">
    <property type="entry name" value="Chromosome_partition/occlusion"/>
</dbReference>
<dbReference type="SUPFAM" id="SSF109709">
    <property type="entry name" value="KorB DNA-binding domain-like"/>
    <property type="match status" value="1"/>
</dbReference>
<feature type="compositionally biased region" description="Acidic residues" evidence="2">
    <location>
        <begin position="389"/>
        <end position="411"/>
    </location>
</feature>
<comment type="similarity">
    <text evidence="1">Belongs to the ParB family.</text>
</comment>
<dbReference type="InterPro" id="IPR036086">
    <property type="entry name" value="ParB/Sulfiredoxin_sf"/>
</dbReference>
<dbReference type="RefSeq" id="WP_122129725.1">
    <property type="nucleotide sequence ID" value="NZ_CP033230.1"/>
</dbReference>
<dbReference type="Pfam" id="PF02195">
    <property type="entry name" value="ParB_N"/>
    <property type="match status" value="1"/>
</dbReference>
<dbReference type="InterPro" id="IPR004437">
    <property type="entry name" value="ParB/RepB/Spo0J"/>
</dbReference>
<dbReference type="GO" id="GO:0007059">
    <property type="term" value="P:chromosome segregation"/>
    <property type="evidence" value="ECO:0007669"/>
    <property type="project" value="TreeGrafter"/>
</dbReference>
<evidence type="ECO:0000313" key="4">
    <source>
        <dbReference type="EMBL" id="AYO77305.1"/>
    </source>
</evidence>
<feature type="region of interest" description="Disordered" evidence="2">
    <location>
        <begin position="384"/>
        <end position="418"/>
    </location>
</feature>
<organism evidence="4 5">
    <name type="scientific">Sphingobium yanoikuyae</name>
    <name type="common">Sphingomonas yanoikuyae</name>
    <dbReference type="NCBI Taxonomy" id="13690"/>
    <lineage>
        <taxon>Bacteria</taxon>
        <taxon>Pseudomonadati</taxon>
        <taxon>Pseudomonadota</taxon>
        <taxon>Alphaproteobacteria</taxon>
        <taxon>Sphingomonadales</taxon>
        <taxon>Sphingomonadaceae</taxon>
        <taxon>Sphingobium</taxon>
    </lineage>
</organism>
<protein>
    <submittedName>
        <fullName evidence="4">ParB/RepB/Spo0J family partition protein</fullName>
    </submittedName>
</protein>
<feature type="region of interest" description="Disordered" evidence="2">
    <location>
        <begin position="636"/>
        <end position="668"/>
    </location>
</feature>
<evidence type="ECO:0000256" key="2">
    <source>
        <dbReference type="SAM" id="MobiDB-lite"/>
    </source>
</evidence>
<evidence type="ECO:0000259" key="3">
    <source>
        <dbReference type="SMART" id="SM00470"/>
    </source>
</evidence>
<dbReference type="NCBIfam" id="TIGR00180">
    <property type="entry name" value="parB_part"/>
    <property type="match status" value="1"/>
</dbReference>
<feature type="compositionally biased region" description="Polar residues" evidence="2">
    <location>
        <begin position="658"/>
        <end position="668"/>
    </location>
</feature>
<dbReference type="AlphaFoldDB" id="A0A3G2UR33"/>
<gene>
    <name evidence="4" type="ORF">EBF16_10665</name>
</gene>
<dbReference type="PANTHER" id="PTHR33375">
    <property type="entry name" value="CHROMOSOME-PARTITIONING PROTEIN PARB-RELATED"/>
    <property type="match status" value="1"/>
</dbReference>
<dbReference type="CDD" id="cd16406">
    <property type="entry name" value="ParB_N_like"/>
    <property type="match status" value="1"/>
</dbReference>